<reference evidence="2 3" key="1">
    <citation type="submission" date="2024-09" db="EMBL/GenBank/DDBJ databases">
        <authorList>
            <person name="Sun Q."/>
            <person name="Mori K."/>
        </authorList>
    </citation>
    <scope>NUCLEOTIDE SEQUENCE [LARGE SCALE GENOMIC DNA]</scope>
    <source>
        <strain evidence="2 3">TBRC 0563</strain>
    </source>
</reference>
<evidence type="ECO:0000313" key="3">
    <source>
        <dbReference type="Proteomes" id="UP001589627"/>
    </source>
</evidence>
<feature type="transmembrane region" description="Helical" evidence="1">
    <location>
        <begin position="48"/>
        <end position="81"/>
    </location>
</feature>
<comment type="caution">
    <text evidence="2">The sequence shown here is derived from an EMBL/GenBank/DDBJ whole genome shotgun (WGS) entry which is preliminary data.</text>
</comment>
<dbReference type="Proteomes" id="UP001589627">
    <property type="component" value="Unassembled WGS sequence"/>
</dbReference>
<accession>A0ABV5Y922</accession>
<keyword evidence="3" id="KW-1185">Reference proteome</keyword>
<evidence type="ECO:0000256" key="1">
    <source>
        <dbReference type="SAM" id="Phobius"/>
    </source>
</evidence>
<dbReference type="EMBL" id="JBHLZP010000020">
    <property type="protein sequence ID" value="MFB9831530.1"/>
    <property type="molecule type" value="Genomic_DNA"/>
</dbReference>
<feature type="transmembrane region" description="Helical" evidence="1">
    <location>
        <begin position="93"/>
        <end position="115"/>
    </location>
</feature>
<proteinExistence type="predicted"/>
<name>A0ABV5Y922_9ACTN</name>
<keyword evidence="1" id="KW-1133">Transmembrane helix</keyword>
<sequence>MKALTVVIGLAMLGAAAVLASGWARPAVMVGVPAVLLTLPERTRSPAAVTAAAMATLATATGGGGVSAVLGEGLLIFSYLLSVETVGESRPFRFVLPALATGSAGSGTVALALLLPTVPSTGLVLMGLTAIAVAYALAVPPRR</sequence>
<keyword evidence="1" id="KW-0812">Transmembrane</keyword>
<feature type="transmembrane region" description="Helical" evidence="1">
    <location>
        <begin position="121"/>
        <end position="139"/>
    </location>
</feature>
<dbReference type="RefSeq" id="WP_378195806.1">
    <property type="nucleotide sequence ID" value="NZ_JBHLZP010000020.1"/>
</dbReference>
<keyword evidence="1" id="KW-0472">Membrane</keyword>
<gene>
    <name evidence="2" type="ORF">ACFFNX_04925</name>
</gene>
<protein>
    <submittedName>
        <fullName evidence="2">Uncharacterized protein</fullName>
    </submittedName>
</protein>
<organism evidence="2 3">
    <name type="scientific">Actinoallomurus acaciae</name>
    <dbReference type="NCBI Taxonomy" id="502577"/>
    <lineage>
        <taxon>Bacteria</taxon>
        <taxon>Bacillati</taxon>
        <taxon>Actinomycetota</taxon>
        <taxon>Actinomycetes</taxon>
        <taxon>Streptosporangiales</taxon>
        <taxon>Thermomonosporaceae</taxon>
        <taxon>Actinoallomurus</taxon>
    </lineage>
</organism>
<evidence type="ECO:0000313" key="2">
    <source>
        <dbReference type="EMBL" id="MFB9831530.1"/>
    </source>
</evidence>